<keyword evidence="2 5" id="KW-0645">Protease</keyword>
<dbReference type="AlphaFoldDB" id="A0A1H1ZUX7"/>
<reference evidence="8" key="1">
    <citation type="submission" date="2016-10" db="EMBL/GenBank/DDBJ databases">
        <authorList>
            <person name="Varghese N."/>
            <person name="Submissions S."/>
        </authorList>
    </citation>
    <scope>NUCLEOTIDE SEQUENCE [LARGE SCALE GENOMIC DNA]</scope>
    <source>
        <strain evidence="8">GAS369</strain>
    </source>
</reference>
<dbReference type="InterPro" id="IPR000209">
    <property type="entry name" value="Peptidase_S8/S53_dom"/>
</dbReference>
<proteinExistence type="inferred from homology"/>
<dbReference type="Pfam" id="PF00082">
    <property type="entry name" value="Peptidase_S8"/>
    <property type="match status" value="1"/>
</dbReference>
<dbReference type="InterPro" id="IPR036852">
    <property type="entry name" value="Peptidase_S8/S53_dom_sf"/>
</dbReference>
<feature type="domain" description="Peptidase S8/S53" evidence="6">
    <location>
        <begin position="334"/>
        <end position="617"/>
    </location>
</feature>
<evidence type="ECO:0000256" key="5">
    <source>
        <dbReference type="PROSITE-ProRule" id="PRU01240"/>
    </source>
</evidence>
<protein>
    <submittedName>
        <fullName evidence="7">Subtilase family protein</fullName>
    </submittedName>
</protein>
<dbReference type="CDD" id="cd04847">
    <property type="entry name" value="Peptidases_S8_Subtilisin_like_2"/>
    <property type="match status" value="1"/>
</dbReference>
<dbReference type="InterPro" id="IPR050131">
    <property type="entry name" value="Peptidase_S8_subtilisin-like"/>
</dbReference>
<comment type="similarity">
    <text evidence="1 5">Belongs to the peptidase S8 family.</text>
</comment>
<dbReference type="EMBL" id="LT629750">
    <property type="protein sequence ID" value="SDT37409.1"/>
    <property type="molecule type" value="Genomic_DNA"/>
</dbReference>
<name>A0A1H1ZUX7_9BRAD</name>
<dbReference type="SUPFAM" id="SSF52743">
    <property type="entry name" value="Subtilisin-like"/>
    <property type="match status" value="1"/>
</dbReference>
<keyword evidence="8" id="KW-1185">Reference proteome</keyword>
<accession>A0A1H1ZUX7</accession>
<evidence type="ECO:0000313" key="8">
    <source>
        <dbReference type="Proteomes" id="UP000243904"/>
    </source>
</evidence>
<evidence type="ECO:0000259" key="6">
    <source>
        <dbReference type="Pfam" id="PF00082"/>
    </source>
</evidence>
<dbReference type="Gene3D" id="3.40.50.200">
    <property type="entry name" value="Peptidase S8/S53 domain"/>
    <property type="match status" value="1"/>
</dbReference>
<sequence length="846" mass="91654">MPNNPVQIILNDRDFHQAPEPGQPPRNKDFFDGADRAFAAHKQSLLAAIDAITGEIRQSPYGPAAYLKVQMRSEALAKSYRPVGWLFKRDQFPCVGADAVGTLYFRAPLIYLTVLRQRVEQAEITVETKYRRVDNEPYKAPTVARAEVGAIESIEIASPEQKRTFSTAAAMAALADPRSVSGYQIELFETPGDRVIADDPIGRNTLRRTLESLLLSLGRGARSYVASEIGRTPVLELQLTRGDQEALVDDRSGIAHGDGVPLTGPSQIDLTPERHEAALSALQRHPLVRAILPPILLQLTDEASAKSGGKKGAEAGAKVLTVPKPEAGAIYPIVGVIDSGVAPVLEDWVVDRFDYLGPNEYDSAHGTGVAGLIAVAQLANDPAVTPEVNGCRIYDAPLYPKGAFLAKYPKGFSDFLEELEQAVAEAKETHGVRIFNLSINAVSDVERHRYSIYASRLDQIADTYGVVFVNSAGNLPKAQSRAPWPKRPIDVVNYFANRTSPDTIYKPAESVRSVSVGALNPPKTGQVDSAPTIYTTRGPGLQVGVKPDVAAYGGAGVAIQGASTGLASIAPDGTKQDVVGTSYAAPLVARALAGLDAATEGGLSTEALRSMLLHHATMPAPLMKRGLKELGRQFAGFGQPGNVADMLQTGDHQITLLFQSRLSIGERKPVILRFPFTWPQSLVDAGKCSGRARITLVYSPPLDPAFGAEFVRVNLEASLKQRQLEPAKDGSVRYTNQIAARYLPNSAQLAVPEKALIDHGLKWWPAKQYESNFLENGSSPLWRLEVTSLVRAEAQFPAEGVPFAVLLTLEDPEGLKPVFQQFRQELQTSRANAQDVRTAVRLRPRR</sequence>
<keyword evidence="4 5" id="KW-0720">Serine protease</keyword>
<feature type="active site" description="Charge relay system" evidence="5">
    <location>
        <position position="582"/>
    </location>
</feature>
<dbReference type="RefSeq" id="WP_146689673.1">
    <property type="nucleotide sequence ID" value="NZ_LT629750.1"/>
</dbReference>
<dbReference type="GO" id="GO:0006508">
    <property type="term" value="P:proteolysis"/>
    <property type="evidence" value="ECO:0007669"/>
    <property type="project" value="UniProtKB-KW"/>
</dbReference>
<organism evidence="7 8">
    <name type="scientific">Bradyrhizobium canariense</name>
    <dbReference type="NCBI Taxonomy" id="255045"/>
    <lineage>
        <taxon>Bacteria</taxon>
        <taxon>Pseudomonadati</taxon>
        <taxon>Pseudomonadota</taxon>
        <taxon>Alphaproteobacteria</taxon>
        <taxon>Hyphomicrobiales</taxon>
        <taxon>Nitrobacteraceae</taxon>
        <taxon>Bradyrhizobium</taxon>
    </lineage>
</organism>
<dbReference type="GO" id="GO:0004252">
    <property type="term" value="F:serine-type endopeptidase activity"/>
    <property type="evidence" value="ECO:0007669"/>
    <property type="project" value="UniProtKB-UniRule"/>
</dbReference>
<gene>
    <name evidence="7" type="ORF">SAMN05444158_5681</name>
</gene>
<evidence type="ECO:0000313" key="7">
    <source>
        <dbReference type="EMBL" id="SDT37409.1"/>
    </source>
</evidence>
<evidence type="ECO:0000256" key="3">
    <source>
        <dbReference type="ARBA" id="ARBA00022801"/>
    </source>
</evidence>
<dbReference type="PROSITE" id="PS51892">
    <property type="entry name" value="SUBTILASE"/>
    <property type="match status" value="1"/>
</dbReference>
<dbReference type="PANTHER" id="PTHR43806">
    <property type="entry name" value="PEPTIDASE S8"/>
    <property type="match status" value="1"/>
</dbReference>
<feature type="active site" description="Charge relay system" evidence="5">
    <location>
        <position position="365"/>
    </location>
</feature>
<evidence type="ECO:0000256" key="4">
    <source>
        <dbReference type="ARBA" id="ARBA00022825"/>
    </source>
</evidence>
<evidence type="ECO:0000256" key="2">
    <source>
        <dbReference type="ARBA" id="ARBA00022670"/>
    </source>
</evidence>
<dbReference type="Proteomes" id="UP000243904">
    <property type="component" value="Chromosome I"/>
</dbReference>
<keyword evidence="3 5" id="KW-0378">Hydrolase</keyword>
<feature type="active site" description="Charge relay system" evidence="5">
    <location>
        <position position="338"/>
    </location>
</feature>
<dbReference type="PANTHER" id="PTHR43806:SF11">
    <property type="entry name" value="CEREVISIN-RELATED"/>
    <property type="match status" value="1"/>
</dbReference>
<evidence type="ECO:0000256" key="1">
    <source>
        <dbReference type="ARBA" id="ARBA00011073"/>
    </source>
</evidence>
<dbReference type="InterPro" id="IPR034074">
    <property type="entry name" value="Y4bN_pept_dom"/>
</dbReference>